<dbReference type="InterPro" id="IPR000725">
    <property type="entry name" value="Olfact_rcpt"/>
</dbReference>
<evidence type="ECO:0000256" key="2">
    <source>
        <dbReference type="ARBA" id="ARBA00022475"/>
    </source>
</evidence>
<keyword evidence="10 13" id="KW-0675">Receptor</keyword>
<dbReference type="GO" id="GO:0004984">
    <property type="term" value="F:olfactory receptor activity"/>
    <property type="evidence" value="ECO:0007669"/>
    <property type="project" value="InterPro"/>
</dbReference>
<evidence type="ECO:0000256" key="12">
    <source>
        <dbReference type="ARBA" id="ARBA00023224"/>
    </source>
</evidence>
<keyword evidence="11" id="KW-0325">Glycoprotein</keyword>
<dbReference type="GO" id="GO:0005886">
    <property type="term" value="C:plasma membrane"/>
    <property type="evidence" value="ECO:0007669"/>
    <property type="project" value="UniProtKB-SubCell"/>
</dbReference>
<evidence type="ECO:0000313" key="17">
    <source>
        <dbReference type="RefSeq" id="XP_028249709.1"/>
    </source>
</evidence>
<evidence type="ECO:0000256" key="6">
    <source>
        <dbReference type="ARBA" id="ARBA00022989"/>
    </source>
</evidence>
<keyword evidence="16" id="KW-1185">Reference proteome</keyword>
<dbReference type="PROSITE" id="PS50262">
    <property type="entry name" value="G_PROTEIN_RECEP_F1_2"/>
    <property type="match status" value="1"/>
</dbReference>
<feature type="transmembrane region" description="Helical" evidence="14">
    <location>
        <begin position="239"/>
        <end position="258"/>
    </location>
</feature>
<dbReference type="InParanoid" id="A0A6P7HMC5"/>
<feature type="transmembrane region" description="Helical" evidence="14">
    <location>
        <begin position="200"/>
        <end position="218"/>
    </location>
</feature>
<name>A0A6P7HMC5_9TELE</name>
<dbReference type="GO" id="GO:0004930">
    <property type="term" value="F:G protein-coupled receptor activity"/>
    <property type="evidence" value="ECO:0007669"/>
    <property type="project" value="UniProtKB-KW"/>
</dbReference>
<proteinExistence type="inferred from homology"/>
<feature type="transmembrane region" description="Helical" evidence="14">
    <location>
        <begin position="139"/>
        <end position="162"/>
    </location>
</feature>
<evidence type="ECO:0000256" key="14">
    <source>
        <dbReference type="RuleBase" id="RU363047"/>
    </source>
</evidence>
<evidence type="ECO:0000256" key="8">
    <source>
        <dbReference type="ARBA" id="ARBA00023136"/>
    </source>
</evidence>
<dbReference type="PRINTS" id="PR00245">
    <property type="entry name" value="OLFACTORYR"/>
</dbReference>
<keyword evidence="2 14" id="KW-1003">Cell membrane</keyword>
<keyword evidence="5 14" id="KW-0552">Olfaction</keyword>
<organism evidence="16 17">
    <name type="scientific">Parambassis ranga</name>
    <name type="common">Indian glassy fish</name>
    <dbReference type="NCBI Taxonomy" id="210632"/>
    <lineage>
        <taxon>Eukaryota</taxon>
        <taxon>Metazoa</taxon>
        <taxon>Chordata</taxon>
        <taxon>Craniata</taxon>
        <taxon>Vertebrata</taxon>
        <taxon>Euteleostomi</taxon>
        <taxon>Actinopterygii</taxon>
        <taxon>Neopterygii</taxon>
        <taxon>Teleostei</taxon>
        <taxon>Neoteleostei</taxon>
        <taxon>Acanthomorphata</taxon>
        <taxon>Ovalentaria</taxon>
        <taxon>Ambassidae</taxon>
        <taxon>Parambassis</taxon>
    </lineage>
</organism>
<evidence type="ECO:0000256" key="5">
    <source>
        <dbReference type="ARBA" id="ARBA00022725"/>
    </source>
</evidence>
<evidence type="ECO:0000256" key="10">
    <source>
        <dbReference type="ARBA" id="ARBA00023170"/>
    </source>
</evidence>
<dbReference type="FunFam" id="1.20.1070.10:FF:000024">
    <property type="entry name" value="Olfactory receptor"/>
    <property type="match status" value="1"/>
</dbReference>
<keyword evidence="8 14" id="KW-0472">Membrane</keyword>
<gene>
    <name evidence="17" type="primary">LOC114426476</name>
</gene>
<evidence type="ECO:0000256" key="4">
    <source>
        <dbReference type="ARBA" id="ARBA00022692"/>
    </source>
</evidence>
<sequence>MANISVLTFFTLSGLNYTVPHRIILFALTLLWYTIICIVNIVVIVTIIVDRKLHKPMYIFLLNLCISGLYGTVGFYPKFLLDLLSPSHVISYAGCFLQSFIIHSSSGCDLSVLAVMAYDRYVAICQPLLYNSVMTTKHISLLVVFCWFLPLICMFTNTMSIFNEELCGSFIPKLYCSNALIGKLACIPSITNISFAYVNIAIYVIHFLFLIWSYIHLVQICLKSKEGRRKFTQTCAPHLVSLFSFAFAVLFDLMYTRFGSGMLSQSLQNFMAIEFLLIPPLLNPLVYGLKLNKIRKRILGI</sequence>
<evidence type="ECO:0000313" key="16">
    <source>
        <dbReference type="Proteomes" id="UP000515145"/>
    </source>
</evidence>
<dbReference type="SUPFAM" id="SSF81321">
    <property type="entry name" value="Family A G protein-coupled receptor-like"/>
    <property type="match status" value="1"/>
</dbReference>
<dbReference type="OrthoDB" id="6151005at2759"/>
<dbReference type="Pfam" id="PF13853">
    <property type="entry name" value="7tm_4"/>
    <property type="match status" value="1"/>
</dbReference>
<evidence type="ECO:0000256" key="7">
    <source>
        <dbReference type="ARBA" id="ARBA00023040"/>
    </source>
</evidence>
<evidence type="ECO:0000256" key="3">
    <source>
        <dbReference type="ARBA" id="ARBA00022606"/>
    </source>
</evidence>
<evidence type="ECO:0000256" key="9">
    <source>
        <dbReference type="ARBA" id="ARBA00023157"/>
    </source>
</evidence>
<feature type="transmembrane region" description="Helical" evidence="14">
    <location>
        <begin position="56"/>
        <end position="76"/>
    </location>
</feature>
<keyword evidence="3 14" id="KW-0716">Sensory transduction</keyword>
<dbReference type="AlphaFoldDB" id="A0A6P7HMC5"/>
<dbReference type="Proteomes" id="UP000515145">
    <property type="component" value="Chromosome 21"/>
</dbReference>
<dbReference type="RefSeq" id="XP_028249709.1">
    <property type="nucleotide sequence ID" value="XM_028393908.1"/>
</dbReference>
<dbReference type="InterPro" id="IPR017452">
    <property type="entry name" value="GPCR_Rhodpsn_7TM"/>
</dbReference>
<keyword evidence="6 14" id="KW-1133">Transmembrane helix</keyword>
<dbReference type="PANTHER" id="PTHR26451">
    <property type="entry name" value="G_PROTEIN_RECEP_F1_2 DOMAIN-CONTAINING PROTEIN"/>
    <property type="match status" value="1"/>
</dbReference>
<comment type="subcellular location">
    <subcellularLocation>
        <location evidence="1 14">Cell membrane</location>
        <topology evidence="1 14">Multi-pass membrane protein</topology>
    </subcellularLocation>
</comment>
<keyword evidence="7 13" id="KW-0297">G-protein coupled receptor</keyword>
<dbReference type="GO" id="GO:0005549">
    <property type="term" value="F:odorant binding"/>
    <property type="evidence" value="ECO:0007669"/>
    <property type="project" value="TreeGrafter"/>
</dbReference>
<dbReference type="PROSITE" id="PS00237">
    <property type="entry name" value="G_PROTEIN_RECEP_F1_1"/>
    <property type="match status" value="1"/>
</dbReference>
<evidence type="ECO:0000256" key="13">
    <source>
        <dbReference type="RuleBase" id="RU000688"/>
    </source>
</evidence>
<feature type="domain" description="G-protein coupled receptors family 1 profile" evidence="15">
    <location>
        <begin position="39"/>
        <end position="287"/>
    </location>
</feature>
<comment type="similarity">
    <text evidence="13">Belongs to the G-protein coupled receptor 1 family.</text>
</comment>
<feature type="transmembrane region" description="Helical" evidence="14">
    <location>
        <begin position="30"/>
        <end position="49"/>
    </location>
</feature>
<dbReference type="PANTHER" id="PTHR26451:SF871">
    <property type="entry name" value="ODORANT RECEPTOR-RELATED"/>
    <property type="match status" value="1"/>
</dbReference>
<dbReference type="GeneID" id="114426476"/>
<evidence type="ECO:0000259" key="15">
    <source>
        <dbReference type="PROSITE" id="PS50262"/>
    </source>
</evidence>
<feature type="transmembrane region" description="Helical" evidence="14">
    <location>
        <begin position="96"/>
        <end position="118"/>
    </location>
</feature>
<dbReference type="PRINTS" id="PR00237">
    <property type="entry name" value="GPCRRHODOPSN"/>
</dbReference>
<accession>A0A6P7HMC5</accession>
<evidence type="ECO:0000256" key="11">
    <source>
        <dbReference type="ARBA" id="ARBA00023180"/>
    </source>
</evidence>
<dbReference type="Gene3D" id="1.20.1070.10">
    <property type="entry name" value="Rhodopsin 7-helix transmembrane proteins"/>
    <property type="match status" value="1"/>
</dbReference>
<reference evidence="17" key="1">
    <citation type="submission" date="2025-08" db="UniProtKB">
        <authorList>
            <consortium name="RefSeq"/>
        </authorList>
    </citation>
    <scope>IDENTIFICATION</scope>
</reference>
<evidence type="ECO:0000256" key="1">
    <source>
        <dbReference type="ARBA" id="ARBA00004651"/>
    </source>
</evidence>
<dbReference type="InterPro" id="IPR000276">
    <property type="entry name" value="GPCR_Rhodpsn"/>
</dbReference>
<feature type="transmembrane region" description="Helical" evidence="14">
    <location>
        <begin position="270"/>
        <end position="289"/>
    </location>
</feature>
<keyword evidence="9" id="KW-1015">Disulfide bond</keyword>
<keyword evidence="12 13" id="KW-0807">Transducer</keyword>
<keyword evidence="4 13" id="KW-0812">Transmembrane</keyword>
<protein>
    <recommendedName>
        <fullName evidence="14">Olfactory receptor</fullName>
    </recommendedName>
</protein>
<dbReference type="InterPro" id="IPR052921">
    <property type="entry name" value="GPCR1_Superfamily_Member"/>
</dbReference>